<gene>
    <name evidence="11" type="primary">N</name>
</gene>
<name>A0AA96KH82_9RHAB</name>
<accession>A0AA96KH82</accession>
<dbReference type="GO" id="GO:0019013">
    <property type="term" value="C:viral nucleocapsid"/>
    <property type="evidence" value="ECO:0007669"/>
    <property type="project" value="UniProtKB-UniRule"/>
</dbReference>
<keyword evidence="7 9" id="KW-0687">Ribonucleoprotein</keyword>
<comment type="function">
    <text evidence="9">Encapsidates the genome, protecting it from nucleases. The encapsidated genomic RNA is termed the nucleocapsid (NC) and serves as template for viral transcription and replication.</text>
</comment>
<sequence>MSRVPGVTTIDYMEVNPAFSAVPPGHQVATSAPTPITYARNTAVTVPIISISAPSGTAADVVTRFDAIMENASSSLTKAELVELMSMGFSISPPGLGGPAMMAVAQGAVTQEITMGQITATFDSRAAAAGATINIDPEEMEEDTSGKPREEVQESADSKAAAVTYICLSLHRLCIKEVGAFLKGVRQLKDSYHVLMGVHSQYMQDFQYTRGLCENVSSLFNQCDDLKKTLAHHCAVADETYSGNRTVHGPLRFLILQHMDLTGMVPYGMYIDMKMGLPLLEPGLLLTWLGDAHVNSVLNLIAEINMKHDLAASTDRFWRYSRSLNPGFFLGLQQSKCYILIARMADILVRSGITRVTEYSDPRNSKILADKPAIRAQAEQFGQEFWIAYNSLAGTGEGAGPVAKALAREAQSGTRIQRNLHARPVQKPVIVNAASTSVAKPPAGALDAMVTDN</sequence>
<comment type="subunit">
    <text evidence="9">Homomultimerizes to form the nucleocapsid. Binds to viral genomic RNA.</text>
</comment>
<comment type="subcellular location">
    <subcellularLocation>
        <location evidence="9">Virion</location>
    </subcellularLocation>
    <subcellularLocation>
        <location evidence="9">Host cytoplasm</location>
    </subcellularLocation>
</comment>
<dbReference type="GO" id="GO:0003723">
    <property type="term" value="F:RNA binding"/>
    <property type="evidence" value="ECO:0007669"/>
    <property type="project" value="UniProtKB-UniRule"/>
</dbReference>
<evidence type="ECO:0000256" key="7">
    <source>
        <dbReference type="ARBA" id="ARBA00023274"/>
    </source>
</evidence>
<evidence type="ECO:0000313" key="11">
    <source>
        <dbReference type="EMBL" id="WNN28907.1"/>
    </source>
</evidence>
<evidence type="ECO:0000256" key="10">
    <source>
        <dbReference type="SAM" id="MobiDB-lite"/>
    </source>
</evidence>
<keyword evidence="2 9" id="KW-1139">Helical capsid protein</keyword>
<dbReference type="InterPro" id="IPR004902">
    <property type="entry name" value="Rhabdo_ncap_2"/>
</dbReference>
<evidence type="ECO:0000256" key="2">
    <source>
        <dbReference type="ARBA" id="ARBA00022497"/>
    </source>
</evidence>
<evidence type="ECO:0000256" key="1">
    <source>
        <dbReference type="ARBA" id="ARBA00014389"/>
    </source>
</evidence>
<dbReference type="GO" id="GO:0030430">
    <property type="term" value="C:host cell cytoplasm"/>
    <property type="evidence" value="ECO:0007669"/>
    <property type="project" value="UniProtKB-SubCell"/>
</dbReference>
<feature type="region of interest" description="Disordered" evidence="10">
    <location>
        <begin position="133"/>
        <end position="153"/>
    </location>
</feature>
<dbReference type="Pfam" id="PF03216">
    <property type="entry name" value="Rhabdo_ncap_2"/>
    <property type="match status" value="1"/>
</dbReference>
<dbReference type="GO" id="GO:1990904">
    <property type="term" value="C:ribonucleoprotein complex"/>
    <property type="evidence" value="ECO:0007669"/>
    <property type="project" value="UniProtKB-UniRule"/>
</dbReference>
<evidence type="ECO:0000256" key="6">
    <source>
        <dbReference type="ARBA" id="ARBA00023086"/>
    </source>
</evidence>
<evidence type="ECO:0000256" key="4">
    <source>
        <dbReference type="ARBA" id="ARBA00022844"/>
    </source>
</evidence>
<keyword evidence="5 9" id="KW-0694">RNA-binding</keyword>
<dbReference type="EMBL" id="OR372158">
    <property type="protein sequence ID" value="WNN28907.1"/>
    <property type="molecule type" value="Viral_cRNA"/>
</dbReference>
<evidence type="ECO:0000256" key="9">
    <source>
        <dbReference type="RuleBase" id="RU369108"/>
    </source>
</evidence>
<proteinExistence type="inferred from homology"/>
<reference evidence="11" key="1">
    <citation type="submission" date="2023-07" db="EMBL/GenBank/DDBJ databases">
        <title>A mixed infection between a kitavirid and a rhabdovirid in Vinca major plants is associated with the infestation by Brevipalpus chilensis mites.</title>
        <authorList>
            <person name="Ramos-Gonzalez P.L.L."/>
            <person name="Santos G."/>
            <person name="Tassi A.D."/>
            <person name="Chabi-Jesus C."/>
            <person name="Rossetto L."/>
            <person name="Harakava R."/>
            <person name="Trincado R."/>
            <person name="Freitas-Astua J."/>
            <person name="Kitajima E.W."/>
        </authorList>
    </citation>
    <scope>NUCLEOTIDE SEQUENCE</scope>
    <source>
        <strain evidence="11">LPa01</strain>
    </source>
</reference>
<keyword evidence="6 9" id="KW-0543">Viral nucleoprotein</keyword>
<evidence type="ECO:0000256" key="8">
    <source>
        <dbReference type="ARBA" id="ARBA00033344"/>
    </source>
</evidence>
<protein>
    <recommendedName>
        <fullName evidence="1 9">Nucleoprotein</fullName>
        <shortName evidence="9">NP</shortName>
        <shortName evidence="9">Protein N</shortName>
    </recommendedName>
    <alternativeName>
        <fullName evidence="8 9">Nucleocapsid protein</fullName>
    </alternativeName>
</protein>
<keyword evidence="4 9" id="KW-0946">Virion</keyword>
<organism evidence="11">
    <name type="scientific">Vinca chlorotic spot virus</name>
    <dbReference type="NCBI Taxonomy" id="3076770"/>
    <lineage>
        <taxon>Viruses</taxon>
        <taxon>Riboviria</taxon>
        <taxon>Orthornavirae</taxon>
        <taxon>Negarnaviricota</taxon>
        <taxon>Haploviricotina</taxon>
        <taxon>Monjiviricetes</taxon>
        <taxon>Mononegavirales</taxon>
        <taxon>Rhabdoviridae</taxon>
    </lineage>
</organism>
<evidence type="ECO:0000256" key="3">
    <source>
        <dbReference type="ARBA" id="ARBA00022561"/>
    </source>
</evidence>
<keyword evidence="9" id="KW-1035">Host cytoplasm</keyword>
<comment type="similarity">
    <text evidence="9">Belongs to the nucleorhabdovirus nucleocapsid protein family.</text>
</comment>
<keyword evidence="3 9" id="KW-0167">Capsid protein</keyword>
<evidence type="ECO:0000256" key="5">
    <source>
        <dbReference type="ARBA" id="ARBA00022884"/>
    </source>
</evidence>
<dbReference type="GO" id="GO:0019029">
    <property type="term" value="C:helical viral capsid"/>
    <property type="evidence" value="ECO:0007669"/>
    <property type="project" value="UniProtKB-UniRule"/>
</dbReference>